<protein>
    <recommendedName>
        <fullName evidence="3">Lipoprotein</fullName>
    </recommendedName>
</protein>
<dbReference type="OrthoDB" id="5297723at2"/>
<reference evidence="1 2" key="1">
    <citation type="submission" date="2017-10" db="EMBL/GenBank/DDBJ databases">
        <title>Massilia psychrophilum sp. nov., a novel purple-pigmented bacterium isolated from Tianshan glacier, Xinjiang Municipality, China.</title>
        <authorList>
            <person name="Wang H."/>
        </authorList>
    </citation>
    <scope>NUCLEOTIDE SEQUENCE [LARGE SCALE GENOMIC DNA]</scope>
    <source>
        <strain evidence="1 2">JCM 30813</strain>
    </source>
</reference>
<dbReference type="EMBL" id="PDOB01000007">
    <property type="protein sequence ID" value="PIL40603.1"/>
    <property type="molecule type" value="Genomic_DNA"/>
</dbReference>
<evidence type="ECO:0000313" key="2">
    <source>
        <dbReference type="Proteomes" id="UP000228593"/>
    </source>
</evidence>
<gene>
    <name evidence="1" type="ORF">CR103_06800</name>
</gene>
<sequence>MKRSILILLTPLLLAGCIRQSASYYIDGASHSLTVRAEQAYFWNDDVVVKLVAAHMPDCQRQFPMTTLPAADFAIALYSGGDNVYSVRVGKQVIRVETQNCTRLTEPTTDELGEQLGTFRLDGENKMVFEKIASAAGPADPGAAAAVTE</sequence>
<accession>A0A2G8T3R5</accession>
<evidence type="ECO:0008006" key="3">
    <source>
        <dbReference type="Google" id="ProtNLM"/>
    </source>
</evidence>
<dbReference type="Proteomes" id="UP000228593">
    <property type="component" value="Unassembled WGS sequence"/>
</dbReference>
<name>A0A2G8T3R5_9BURK</name>
<comment type="caution">
    <text evidence="1">The sequence shown here is derived from an EMBL/GenBank/DDBJ whole genome shotgun (WGS) entry which is preliminary data.</text>
</comment>
<dbReference type="RefSeq" id="WP_099915249.1">
    <property type="nucleotide sequence ID" value="NZ_BMHS01000010.1"/>
</dbReference>
<evidence type="ECO:0000313" key="1">
    <source>
        <dbReference type="EMBL" id="PIL40603.1"/>
    </source>
</evidence>
<keyword evidence="2" id="KW-1185">Reference proteome</keyword>
<organism evidence="1 2">
    <name type="scientific">Massilia psychrophila</name>
    <dbReference type="NCBI Taxonomy" id="1603353"/>
    <lineage>
        <taxon>Bacteria</taxon>
        <taxon>Pseudomonadati</taxon>
        <taxon>Pseudomonadota</taxon>
        <taxon>Betaproteobacteria</taxon>
        <taxon>Burkholderiales</taxon>
        <taxon>Oxalobacteraceae</taxon>
        <taxon>Telluria group</taxon>
        <taxon>Massilia</taxon>
    </lineage>
</organism>
<dbReference type="AlphaFoldDB" id="A0A2G8T3R5"/>
<proteinExistence type="predicted"/>
<dbReference type="PROSITE" id="PS51257">
    <property type="entry name" value="PROKAR_LIPOPROTEIN"/>
    <property type="match status" value="1"/>
</dbReference>